<dbReference type="OrthoDB" id="9981027at2"/>
<evidence type="ECO:0000313" key="1">
    <source>
        <dbReference type="EMBL" id="VVC75229.1"/>
    </source>
</evidence>
<sequence>MTTNRFFPSAPSSEDRLNNLLIRMLDLLDPSEKEAALRDILRELKILDLSGIDKRERICLIDSAIKFGSMELVTAITEKYIALGLQDDIRVPYENHGEHAFRPVFWLAAVATRLPGIPEENYNAIEKYLCEKFNIPVTVVIDGTAITRDEYVKAVTAWKQQQNAKLRQQGRDSDRYVIPESGTQLTNNRFS</sequence>
<dbReference type="Proteomes" id="UP000324194">
    <property type="component" value="Chromosome 1"/>
</dbReference>
<organism evidence="1 2">
    <name type="scientific">Aquicella siphonis</name>
    <dbReference type="NCBI Taxonomy" id="254247"/>
    <lineage>
        <taxon>Bacteria</taxon>
        <taxon>Pseudomonadati</taxon>
        <taxon>Pseudomonadota</taxon>
        <taxon>Gammaproteobacteria</taxon>
        <taxon>Legionellales</taxon>
        <taxon>Coxiellaceae</taxon>
        <taxon>Aquicella</taxon>
    </lineage>
</organism>
<gene>
    <name evidence="1" type="ORF">AQUSIP_05170</name>
</gene>
<dbReference type="RefSeq" id="WP_148338330.1">
    <property type="nucleotide sequence ID" value="NZ_LR699119.1"/>
</dbReference>
<protein>
    <submittedName>
        <fullName evidence="1">Uncharacterized protein</fullName>
    </submittedName>
</protein>
<accession>A0A5E4PE32</accession>
<keyword evidence="2" id="KW-1185">Reference proteome</keyword>
<dbReference type="EMBL" id="LR699119">
    <property type="protein sequence ID" value="VVC75229.1"/>
    <property type="molecule type" value="Genomic_DNA"/>
</dbReference>
<name>A0A5E4PE32_9COXI</name>
<evidence type="ECO:0000313" key="2">
    <source>
        <dbReference type="Proteomes" id="UP000324194"/>
    </source>
</evidence>
<dbReference type="KEGG" id="asip:AQUSIP_05170"/>
<proteinExistence type="predicted"/>
<reference evidence="1 2" key="1">
    <citation type="submission" date="2019-08" db="EMBL/GenBank/DDBJ databases">
        <authorList>
            <person name="Guy L."/>
        </authorList>
    </citation>
    <scope>NUCLEOTIDE SEQUENCE [LARGE SCALE GENOMIC DNA]</scope>
    <source>
        <strain evidence="1 2">SGT-108</strain>
    </source>
</reference>
<dbReference type="AlphaFoldDB" id="A0A5E4PE32"/>